<reference evidence="3" key="1">
    <citation type="journal article" date="2019" name="Int. J. Syst. Evol. Microbiol.">
        <title>The Global Catalogue of Microorganisms (GCM) 10K type strain sequencing project: providing services to taxonomists for standard genome sequencing and annotation.</title>
        <authorList>
            <consortium name="The Broad Institute Genomics Platform"/>
            <consortium name="The Broad Institute Genome Sequencing Center for Infectious Disease"/>
            <person name="Wu L."/>
            <person name="Ma J."/>
        </authorList>
    </citation>
    <scope>NUCLEOTIDE SEQUENCE [LARGE SCALE GENOMIC DNA]</scope>
    <source>
        <strain evidence="3">JCM 17458</strain>
    </source>
</reference>
<keyword evidence="1" id="KW-0472">Membrane</keyword>
<protein>
    <submittedName>
        <fullName evidence="2">M50 family metallopeptidase</fullName>
    </submittedName>
</protein>
<gene>
    <name evidence="2" type="ORF">GCM10022261_00960</name>
</gene>
<feature type="transmembrane region" description="Helical" evidence="1">
    <location>
        <begin position="173"/>
        <end position="194"/>
    </location>
</feature>
<organism evidence="2 3">
    <name type="scientific">Brevibacterium daeguense</name>
    <dbReference type="NCBI Taxonomy" id="909936"/>
    <lineage>
        <taxon>Bacteria</taxon>
        <taxon>Bacillati</taxon>
        <taxon>Actinomycetota</taxon>
        <taxon>Actinomycetes</taxon>
        <taxon>Micrococcales</taxon>
        <taxon>Brevibacteriaceae</taxon>
        <taxon>Brevibacterium</taxon>
    </lineage>
</organism>
<keyword evidence="3" id="KW-1185">Reference proteome</keyword>
<keyword evidence="1" id="KW-0812">Transmembrane</keyword>
<evidence type="ECO:0000313" key="3">
    <source>
        <dbReference type="Proteomes" id="UP001501586"/>
    </source>
</evidence>
<dbReference type="Pfam" id="PF13398">
    <property type="entry name" value="Peptidase_M50B"/>
    <property type="match status" value="1"/>
</dbReference>
<name>A0ABP8EF37_9MICO</name>
<feature type="transmembrane region" description="Helical" evidence="1">
    <location>
        <begin position="221"/>
        <end position="244"/>
    </location>
</feature>
<comment type="caution">
    <text evidence="2">The sequence shown here is derived from an EMBL/GenBank/DDBJ whole genome shotgun (WGS) entry which is preliminary data.</text>
</comment>
<feature type="transmembrane region" description="Helical" evidence="1">
    <location>
        <begin position="113"/>
        <end position="141"/>
    </location>
</feature>
<evidence type="ECO:0000313" key="2">
    <source>
        <dbReference type="EMBL" id="GAA4282565.1"/>
    </source>
</evidence>
<evidence type="ECO:0000256" key="1">
    <source>
        <dbReference type="SAM" id="Phobius"/>
    </source>
</evidence>
<feature type="transmembrane region" description="Helical" evidence="1">
    <location>
        <begin position="148"/>
        <end position="167"/>
    </location>
</feature>
<dbReference type="InterPro" id="IPR049500">
    <property type="entry name" value="Peptidase_M50B-like"/>
</dbReference>
<accession>A0ABP8EF37</accession>
<proteinExistence type="predicted"/>
<feature type="transmembrane region" description="Helical" evidence="1">
    <location>
        <begin position="33"/>
        <end position="53"/>
    </location>
</feature>
<keyword evidence="1" id="KW-1133">Transmembrane helix</keyword>
<dbReference type="Proteomes" id="UP001501586">
    <property type="component" value="Unassembled WGS sequence"/>
</dbReference>
<sequence>MTVLAGDGVTVLDGAQRMIEQATSATALPESPLLLVAIALAVALVLVVPRAIWSISGHVVTIVHELGHGFAGLLTGRRSVSIRLSGNHAGVTTSKGTAASVPWTTFWGYPVPALVGAALVLAGMSGWAGAALAAATAILLLSLLFMRGILAWLLTPLTVLLAAVLLAAAPDPWLSSTVVGIGIFLVCGAVRALVNLVRGHLRGRTHDSDARLLAQATRVPAGVWLLLFAVLIGGAALVSGWAVASAIPGL</sequence>
<dbReference type="EMBL" id="BAABAZ010000003">
    <property type="protein sequence ID" value="GAA4282565.1"/>
    <property type="molecule type" value="Genomic_DNA"/>
</dbReference>